<evidence type="ECO:0000256" key="4">
    <source>
        <dbReference type="ARBA" id="ARBA00023274"/>
    </source>
</evidence>
<evidence type="ECO:0000256" key="3">
    <source>
        <dbReference type="ARBA" id="ARBA00023128"/>
    </source>
</evidence>
<dbReference type="GO" id="GO:0003735">
    <property type="term" value="F:structural constituent of ribosome"/>
    <property type="evidence" value="ECO:0007669"/>
    <property type="project" value="InterPro"/>
</dbReference>
<reference evidence="6 7" key="1">
    <citation type="submission" date="2020-06" db="EMBL/GenBank/DDBJ databases">
        <title>The yeast mating-type switching endonuclease HO is a domesticated member of an unorthodox homing genetic element family.</title>
        <authorList>
            <person name="Coughlan A.Y."/>
            <person name="Lombardi L."/>
            <person name="Braun-Galleani S."/>
            <person name="Martos A.R."/>
            <person name="Galeote V."/>
            <person name="Bigey F."/>
            <person name="Dequin S."/>
            <person name="Byrne K.P."/>
            <person name="Wolfe K.H."/>
        </authorList>
    </citation>
    <scope>NUCLEOTIDE SEQUENCE [LARGE SCALE GENOMIC DNA]</scope>
    <source>
        <strain evidence="6 7">CBS2947</strain>
    </source>
</reference>
<dbReference type="OrthoDB" id="1696305at2759"/>
<dbReference type="PANTHER" id="PTHR13274">
    <property type="entry name" value="MITOCHONDRIAL RIBOSOMAL PROTEIN S25"/>
    <property type="match status" value="1"/>
</dbReference>
<keyword evidence="3" id="KW-0496">Mitochondrion</keyword>
<organism evidence="6 7">
    <name type="scientific">Torulaspora globosa</name>
    <dbReference type="NCBI Taxonomy" id="48254"/>
    <lineage>
        <taxon>Eukaryota</taxon>
        <taxon>Fungi</taxon>
        <taxon>Dikarya</taxon>
        <taxon>Ascomycota</taxon>
        <taxon>Saccharomycotina</taxon>
        <taxon>Saccharomycetes</taxon>
        <taxon>Saccharomycetales</taxon>
        <taxon>Saccharomycetaceae</taxon>
        <taxon>Torulaspora</taxon>
    </lineage>
</organism>
<name>A0A7H9HP24_9SACH</name>
<comment type="subcellular location">
    <subcellularLocation>
        <location evidence="1">Mitochondrion</location>
    </subcellularLocation>
</comment>
<dbReference type="SMART" id="SM00916">
    <property type="entry name" value="L51_S25_CI-B8"/>
    <property type="match status" value="1"/>
</dbReference>
<dbReference type="AlphaFoldDB" id="A0A7H9HP24"/>
<evidence type="ECO:0000256" key="1">
    <source>
        <dbReference type="ARBA" id="ARBA00004173"/>
    </source>
</evidence>
<dbReference type="Pfam" id="PF05047">
    <property type="entry name" value="L51_S25_CI-B8"/>
    <property type="match status" value="1"/>
</dbReference>
<dbReference type="GO" id="GO:0005739">
    <property type="term" value="C:mitochondrion"/>
    <property type="evidence" value="ECO:0007669"/>
    <property type="project" value="UniProtKB-SubCell"/>
</dbReference>
<dbReference type="GO" id="GO:0005840">
    <property type="term" value="C:ribosome"/>
    <property type="evidence" value="ECO:0007669"/>
    <property type="project" value="UniProtKB-KW"/>
</dbReference>
<dbReference type="InterPro" id="IPR007741">
    <property type="entry name" value="Ribosomal_mL43/mS25/NADH_DH"/>
</dbReference>
<evidence type="ECO:0000313" key="7">
    <source>
        <dbReference type="Proteomes" id="UP000510647"/>
    </source>
</evidence>
<dbReference type="InterPro" id="IPR036249">
    <property type="entry name" value="Thioredoxin-like_sf"/>
</dbReference>
<keyword evidence="7" id="KW-1185">Reference proteome</keyword>
<dbReference type="PANTHER" id="PTHR13274:SF2">
    <property type="entry name" value="SMALL RIBOSOMAL SUBUNIT PROTEIN MS25"/>
    <property type="match status" value="1"/>
</dbReference>
<feature type="domain" description="Ribosomal protein/NADH dehydrogenase" evidence="5">
    <location>
        <begin position="40"/>
        <end position="121"/>
    </location>
</feature>
<keyword evidence="2" id="KW-0689">Ribosomal protein</keyword>
<dbReference type="SUPFAM" id="SSF52833">
    <property type="entry name" value="Thioredoxin-like"/>
    <property type="match status" value="1"/>
</dbReference>
<keyword evidence="4" id="KW-0687">Ribonucleoprotein</keyword>
<proteinExistence type="predicted"/>
<dbReference type="InterPro" id="IPR040049">
    <property type="entry name" value="Ribosomal_mS25/mL61"/>
</dbReference>
<gene>
    <name evidence="6" type="ORF">HG537_0B03460</name>
</gene>
<dbReference type="Proteomes" id="UP000510647">
    <property type="component" value="Chromosome 2"/>
</dbReference>
<sequence length="131" mass="15186">MSSVAKQLKFLNKISSTTKQAQILLDAAKYSGIKLTFQVENHHGHMGARKFWHEYLPTLQFYNPNFKINVIRIKNENKKFQGVPCILEILSNDNNVINSIDMQNKTDDTIMNEFLKKIEHKPVPEESLIKI</sequence>
<evidence type="ECO:0000259" key="5">
    <source>
        <dbReference type="SMART" id="SM00916"/>
    </source>
</evidence>
<protein>
    <recommendedName>
        <fullName evidence="5">Ribosomal protein/NADH dehydrogenase domain-containing protein</fullName>
    </recommendedName>
</protein>
<accession>A0A7H9HP24</accession>
<evidence type="ECO:0000256" key="2">
    <source>
        <dbReference type="ARBA" id="ARBA00022980"/>
    </source>
</evidence>
<dbReference type="EMBL" id="CP059268">
    <property type="protein sequence ID" value="QLQ78999.1"/>
    <property type="molecule type" value="Genomic_DNA"/>
</dbReference>
<dbReference type="GO" id="GO:1990904">
    <property type="term" value="C:ribonucleoprotein complex"/>
    <property type="evidence" value="ECO:0007669"/>
    <property type="project" value="UniProtKB-KW"/>
</dbReference>
<evidence type="ECO:0000313" key="6">
    <source>
        <dbReference type="EMBL" id="QLQ78999.1"/>
    </source>
</evidence>